<keyword evidence="3" id="KW-0963">Cytoplasm</keyword>
<organism evidence="13 14">
    <name type="scientific">Scleropages formosus</name>
    <name type="common">Asian bonytongue</name>
    <name type="synonym">Osteoglossum formosum</name>
    <dbReference type="NCBI Taxonomy" id="113540"/>
    <lineage>
        <taxon>Eukaryota</taxon>
        <taxon>Metazoa</taxon>
        <taxon>Chordata</taxon>
        <taxon>Craniata</taxon>
        <taxon>Vertebrata</taxon>
        <taxon>Euteleostomi</taxon>
        <taxon>Actinopterygii</taxon>
        <taxon>Neopterygii</taxon>
        <taxon>Teleostei</taxon>
        <taxon>Osteoglossocephala</taxon>
        <taxon>Osteoglossomorpha</taxon>
        <taxon>Osteoglossiformes</taxon>
        <taxon>Osteoglossidae</taxon>
        <taxon>Scleropages</taxon>
    </lineage>
</organism>
<keyword evidence="4" id="KW-0132">Cell division</keyword>
<dbReference type="InterPro" id="IPR032733">
    <property type="entry name" value="HAUS3_N"/>
</dbReference>
<dbReference type="GO" id="GO:0072686">
    <property type="term" value="C:mitotic spindle"/>
    <property type="evidence" value="ECO:0007669"/>
    <property type="project" value="TreeGrafter"/>
</dbReference>
<evidence type="ECO:0000259" key="12">
    <source>
        <dbReference type="Pfam" id="PF14932"/>
    </source>
</evidence>
<dbReference type="GO" id="GO:0051301">
    <property type="term" value="P:cell division"/>
    <property type="evidence" value="ECO:0007669"/>
    <property type="project" value="UniProtKB-KW"/>
</dbReference>
<evidence type="ECO:0000256" key="5">
    <source>
        <dbReference type="ARBA" id="ARBA00022701"/>
    </source>
</evidence>
<evidence type="ECO:0000256" key="6">
    <source>
        <dbReference type="ARBA" id="ARBA00022776"/>
    </source>
</evidence>
<accession>A0A0P7UTQ6</accession>
<gene>
    <name evidence="13" type="ORF">Z043_118890</name>
</gene>
<evidence type="ECO:0000256" key="2">
    <source>
        <dbReference type="ARBA" id="ARBA00009645"/>
    </source>
</evidence>
<sequence length="751" mass="83662">MLSLETRPSDTGYGPSSQPVVFPPFRSNAARWWSPSSVPRGRRDRHETTSAGKSRQRGAPLPLGGHGRGAGPKTPLALQVLALCKPWSVVRFGRLSQPVCVTLSLWLSGERERTDKSPSLCVCGACEGMLDGCRFVEAVAHLGYPGASTLKGEDFDWLFDTPEHQQFLRFFCSGLTRSNVLSPEEARSFRALRDAGKPILDEASLGKVLKTCQTASATDVRALPAGLDEVNVAQLEQELQALRRERNLKVRRHRKLQVLLTARTDAAMRLSLRRDEASRQLKDAVASLGAENAEMNAGLQMLTEEVKRLATFLRVAPCRSEQDLSEPPCTLPPGHAVFLSQLSLRPYLCQEEANTKALALLTQKQFFQGISDIVESSTADNFQLLELSTCEEEDEQVVEARRTEMARLQWAHIVAQHELFLARAEERAACAGLQCIAENMRSKAKQCRVELEPELRGLVAELQALLCKRVPSALRESAQLLNVSVVRGDFNLQVARQDYYTSRQDQVCSYLLRQKASFELLQLAHELELRKERHLQRQLGDAVGHLNNARTILNQRLHTFSQPKVALIPRPCDVIGPSDSALSRLYRVLESVGGLEQEQPYQTYEGLMQAAQSLQDLLRSTLEALAAASQEEAFSSACLEGECSVLRGATHCGLQQPVLAPQICATLGQELCPSSQELRGGLQGLEAQLDCFNKMMKEILMDIRGKRAQLERSPTLRCEREFYVYFHLDVKLLRKMVEDLEARVGSLESRP</sequence>
<evidence type="ECO:0000313" key="13">
    <source>
        <dbReference type="EMBL" id="KPP62895.1"/>
    </source>
</evidence>
<comment type="caution">
    <text evidence="13">The sequence shown here is derived from an EMBL/GenBank/DDBJ whole genome shotgun (WGS) entry which is preliminary data.</text>
</comment>
<evidence type="ECO:0000256" key="9">
    <source>
        <dbReference type="ARBA" id="ARBA00023306"/>
    </source>
</evidence>
<evidence type="ECO:0000256" key="4">
    <source>
        <dbReference type="ARBA" id="ARBA00022618"/>
    </source>
</evidence>
<reference evidence="13 14" key="1">
    <citation type="submission" date="2015-08" db="EMBL/GenBank/DDBJ databases">
        <title>The genome of the Asian arowana (Scleropages formosus).</title>
        <authorList>
            <person name="Tan M.H."/>
            <person name="Gan H.M."/>
            <person name="Croft L.J."/>
            <person name="Austin C.M."/>
        </authorList>
    </citation>
    <scope>NUCLEOTIDE SEQUENCE [LARGE SCALE GENOMIC DNA]</scope>
    <source>
        <strain evidence="13">Aro1</strain>
    </source>
</reference>
<evidence type="ECO:0000313" key="14">
    <source>
        <dbReference type="Proteomes" id="UP000034805"/>
    </source>
</evidence>
<protein>
    <submittedName>
        <fullName evidence="13">HAUS augmin-like complex subunit 3-like</fullName>
    </submittedName>
</protein>
<comment type="similarity">
    <text evidence="2">Belongs to the HAUS3 family.</text>
</comment>
<dbReference type="PANTHER" id="PTHR19378:SF0">
    <property type="entry name" value="HAUS AUGMIN-LIKE COMPLEX SUBUNIT 3"/>
    <property type="match status" value="1"/>
</dbReference>
<evidence type="ECO:0000256" key="11">
    <source>
        <dbReference type="SAM" id="MobiDB-lite"/>
    </source>
</evidence>
<dbReference type="PANTHER" id="PTHR19378">
    <property type="entry name" value="GOLGIN- RELATED"/>
    <property type="match status" value="1"/>
</dbReference>
<proteinExistence type="inferred from homology"/>
<dbReference type="GO" id="GO:0031023">
    <property type="term" value="P:microtubule organizing center organization"/>
    <property type="evidence" value="ECO:0007669"/>
    <property type="project" value="TreeGrafter"/>
</dbReference>
<dbReference type="GO" id="GO:0005815">
    <property type="term" value="C:microtubule organizing center"/>
    <property type="evidence" value="ECO:0007669"/>
    <property type="project" value="TreeGrafter"/>
</dbReference>
<keyword evidence="9" id="KW-0131">Cell cycle</keyword>
<dbReference type="GO" id="GO:0070652">
    <property type="term" value="C:HAUS complex"/>
    <property type="evidence" value="ECO:0007669"/>
    <property type="project" value="InterPro"/>
</dbReference>
<dbReference type="EMBL" id="JARO02008301">
    <property type="protein sequence ID" value="KPP62895.1"/>
    <property type="molecule type" value="Genomic_DNA"/>
</dbReference>
<evidence type="ECO:0000256" key="10">
    <source>
        <dbReference type="SAM" id="Coils"/>
    </source>
</evidence>
<feature type="domain" description="HAUS augmin-like complex subunit 3 N-terminal" evidence="12">
    <location>
        <begin position="157"/>
        <end position="425"/>
    </location>
</feature>
<dbReference type="GO" id="GO:0005874">
    <property type="term" value="C:microtubule"/>
    <property type="evidence" value="ECO:0007669"/>
    <property type="project" value="UniProtKB-KW"/>
</dbReference>
<evidence type="ECO:0000256" key="3">
    <source>
        <dbReference type="ARBA" id="ARBA00022490"/>
    </source>
</evidence>
<dbReference type="AlphaFoldDB" id="A0A0P7UTQ6"/>
<dbReference type="STRING" id="113540.ENSSFOP00015034352"/>
<dbReference type="GO" id="GO:0051225">
    <property type="term" value="P:spindle assembly"/>
    <property type="evidence" value="ECO:0007669"/>
    <property type="project" value="InterPro"/>
</dbReference>
<dbReference type="Pfam" id="PF14932">
    <property type="entry name" value="HAUS-augmin3"/>
    <property type="match status" value="1"/>
</dbReference>
<keyword evidence="5" id="KW-0493">Microtubule</keyword>
<evidence type="ECO:0000256" key="1">
    <source>
        <dbReference type="ARBA" id="ARBA00004186"/>
    </source>
</evidence>
<keyword evidence="8" id="KW-0206">Cytoskeleton</keyword>
<evidence type="ECO:0000256" key="8">
    <source>
        <dbReference type="ARBA" id="ARBA00023212"/>
    </source>
</evidence>
<keyword evidence="7 10" id="KW-0175">Coiled coil</keyword>
<comment type="subcellular location">
    <subcellularLocation>
        <location evidence="1">Cytoplasm</location>
        <location evidence="1">Cytoskeleton</location>
        <location evidence="1">Spindle</location>
    </subcellularLocation>
</comment>
<keyword evidence="6" id="KW-0498">Mitosis</keyword>
<feature type="coiled-coil region" evidence="10">
    <location>
        <begin position="225"/>
        <end position="252"/>
    </location>
</feature>
<name>A0A0P7UTQ6_SCLFO</name>
<evidence type="ECO:0000256" key="7">
    <source>
        <dbReference type="ARBA" id="ARBA00023054"/>
    </source>
</evidence>
<dbReference type="InterPro" id="IPR026206">
    <property type="entry name" value="HAUS3"/>
</dbReference>
<dbReference type="PRINTS" id="PR02089">
    <property type="entry name" value="HAUSAUGMINL3"/>
</dbReference>
<feature type="region of interest" description="Disordered" evidence="11">
    <location>
        <begin position="1"/>
        <end position="69"/>
    </location>
</feature>
<dbReference type="Proteomes" id="UP000034805">
    <property type="component" value="Unassembled WGS sequence"/>
</dbReference>